<organism evidence="2 3">
    <name type="scientific">Halorhabdus tiamatea SARL4B</name>
    <dbReference type="NCBI Taxonomy" id="1033806"/>
    <lineage>
        <taxon>Archaea</taxon>
        <taxon>Methanobacteriati</taxon>
        <taxon>Methanobacteriota</taxon>
        <taxon>Stenosarchaea group</taxon>
        <taxon>Halobacteria</taxon>
        <taxon>Halobacteriales</taxon>
        <taxon>Haloarculaceae</taxon>
        <taxon>Halorhabdus</taxon>
    </lineage>
</organism>
<dbReference type="Proteomes" id="UP000003861">
    <property type="component" value="Unassembled WGS sequence"/>
</dbReference>
<protein>
    <recommendedName>
        <fullName evidence="1">DUF8165 domain-containing protein</fullName>
    </recommendedName>
</protein>
<dbReference type="GeneID" id="23797703"/>
<evidence type="ECO:0000313" key="3">
    <source>
        <dbReference type="Proteomes" id="UP000003861"/>
    </source>
</evidence>
<evidence type="ECO:0000313" key="2">
    <source>
        <dbReference type="EMBL" id="ERJ05698.1"/>
    </source>
</evidence>
<reference evidence="2 3" key="1">
    <citation type="journal article" date="2011" name="J. Bacteriol.">
        <title>Genome sequence of Halorhabdus tiamatea, the first archaeon isolated from a deep-sea anoxic brine lake.</title>
        <authorList>
            <person name="Antunes A."/>
            <person name="Alam I."/>
            <person name="Bajic V.B."/>
            <person name="Stingl U."/>
        </authorList>
    </citation>
    <scope>NUCLEOTIDE SEQUENCE [LARGE SCALE GENOMIC DNA]</scope>
    <source>
        <strain evidence="2 3">SARL4B</strain>
    </source>
</reference>
<sequence>MPHTDIEGLPETPSNLYTTHESISYSTAKKILGHEAIDTASTATGAEANYWYTETTDDAVLAVHPESWGGSKLLARMTVEAIQLNAVPEGILEELNESTDIDLDEYSLLVFGRPSATPNHAIQEYLS</sequence>
<evidence type="ECO:0000259" key="1">
    <source>
        <dbReference type="Pfam" id="PF26489"/>
    </source>
</evidence>
<dbReference type="AlphaFoldDB" id="U2E004"/>
<reference evidence="2 3" key="2">
    <citation type="journal article" date="2013" name="PLoS ONE">
        <title>INDIGO - INtegrated Data Warehouse of MIcrobial GenOmes with Examples from the Red Sea Extremophiles.</title>
        <authorList>
            <person name="Alam I."/>
            <person name="Antunes A."/>
            <person name="Kamau A.A."/>
            <person name="Ba Alawi W."/>
            <person name="Kalkatawi M."/>
            <person name="Stingl U."/>
            <person name="Bajic V.B."/>
        </authorList>
    </citation>
    <scope>NUCLEOTIDE SEQUENCE [LARGE SCALE GENOMIC DNA]</scope>
    <source>
        <strain evidence="2 3">SARL4B</strain>
    </source>
</reference>
<dbReference type="RefSeq" id="WP_008528509.1">
    <property type="nucleotide sequence ID" value="NC_021913.1"/>
</dbReference>
<accession>U2E004</accession>
<name>U2E004_9EURY</name>
<feature type="domain" description="DUF8165" evidence="1">
    <location>
        <begin position="17"/>
        <end position="125"/>
    </location>
</feature>
<comment type="caution">
    <text evidence="2">The sequence shown here is derived from an EMBL/GenBank/DDBJ whole genome shotgun (WGS) entry which is preliminary data.</text>
</comment>
<gene>
    <name evidence="2" type="ORF">HLRTI_002320</name>
</gene>
<dbReference type="EMBL" id="AFNT02000027">
    <property type="protein sequence ID" value="ERJ05698.1"/>
    <property type="molecule type" value="Genomic_DNA"/>
</dbReference>
<dbReference type="InterPro" id="IPR058472">
    <property type="entry name" value="DUF8165"/>
</dbReference>
<dbReference type="Pfam" id="PF26489">
    <property type="entry name" value="DUF8165"/>
    <property type="match status" value="1"/>
</dbReference>
<proteinExistence type="predicted"/>